<sequence length="81" mass="9529">MLRKDKSEQFDSTQVLSDCIPIQKLVSSRLQNRFLRCTPKHGIFTFPEITWHFSDHFSFPLSFKKVTEKLAGEKESDIRIL</sequence>
<dbReference type="Proteomes" id="UP000012249">
    <property type="component" value="Unassembled WGS sequence"/>
</dbReference>
<name>N1UA85_9LEPT</name>
<accession>N1UA85</accession>
<reference evidence="1 2" key="1">
    <citation type="submission" date="2013-02" db="EMBL/GenBank/DDBJ databases">
        <authorList>
            <person name="Harkins D.M."/>
            <person name="Durkin A.S."/>
            <person name="Brinkac L.M."/>
            <person name="Haft D.H."/>
            <person name="Selengut J.D."/>
            <person name="Sanka R."/>
            <person name="DePew J."/>
            <person name="Purushe J."/>
            <person name="Haake D.A."/>
            <person name="Matsunaga J."/>
            <person name="Vinetz J.M."/>
            <person name="Sutton G.G."/>
            <person name="Nierman W.C."/>
            <person name="Fouts D.E."/>
        </authorList>
    </citation>
    <scope>NUCLEOTIDE SEQUENCE [LARGE SCALE GENOMIC DNA]</scope>
    <source>
        <strain evidence="1 2">Ecochallenge</strain>
    </source>
</reference>
<organism evidence="1 2">
    <name type="scientific">Leptospira weilii str. Ecochallenge</name>
    <dbReference type="NCBI Taxonomy" id="1049986"/>
    <lineage>
        <taxon>Bacteria</taxon>
        <taxon>Pseudomonadati</taxon>
        <taxon>Spirochaetota</taxon>
        <taxon>Spirochaetia</taxon>
        <taxon>Leptospirales</taxon>
        <taxon>Leptospiraceae</taxon>
        <taxon>Leptospira</taxon>
    </lineage>
</organism>
<protein>
    <submittedName>
        <fullName evidence="1">Uncharacterized protein</fullName>
    </submittedName>
</protein>
<dbReference type="EMBL" id="AHMI02000267">
    <property type="protein sequence ID" value="EMY12975.1"/>
    <property type="molecule type" value="Genomic_DNA"/>
</dbReference>
<gene>
    <name evidence="1" type="ORF">LEP1GSC043_3381</name>
</gene>
<evidence type="ECO:0000313" key="2">
    <source>
        <dbReference type="Proteomes" id="UP000012249"/>
    </source>
</evidence>
<comment type="caution">
    <text evidence="1">The sequence shown here is derived from an EMBL/GenBank/DDBJ whole genome shotgun (WGS) entry which is preliminary data.</text>
</comment>
<evidence type="ECO:0000313" key="1">
    <source>
        <dbReference type="EMBL" id="EMY12975.1"/>
    </source>
</evidence>
<proteinExistence type="predicted"/>
<dbReference type="AlphaFoldDB" id="N1UA85"/>